<dbReference type="PANTHER" id="PTHR43808">
    <property type="entry name" value="ACETYLORNITHINE DEACETYLASE"/>
    <property type="match status" value="1"/>
</dbReference>
<proteinExistence type="predicted"/>
<comment type="cofactor">
    <cofactor evidence="1">
        <name>Zn(2+)</name>
        <dbReference type="ChEBI" id="CHEBI:29105"/>
    </cofactor>
</comment>
<evidence type="ECO:0000256" key="1">
    <source>
        <dbReference type="ARBA" id="ARBA00001947"/>
    </source>
</evidence>
<evidence type="ECO:0000259" key="5">
    <source>
        <dbReference type="Pfam" id="PF07687"/>
    </source>
</evidence>
<evidence type="ECO:0000256" key="3">
    <source>
        <dbReference type="ARBA" id="ARBA00022801"/>
    </source>
</evidence>
<sequence length="366" mass="38228">MTVDELLKQLVDIDSVNPSLVPGAAGEREIADFVASWASQAGLAVEVLEGTPGRPSVIVRTTRGGPGRRLMLCGHLDTVGFGDSTESSVDGDRLYGRGAYDMKAGLAAALIACRDANVDSLAGEVVVACVADEEYASLGVQEVLSVLSADAAIVCEPTESTIAVAHKGFVWTEIEVVGKAAHGSRPHLGVDAIMRTGPVLVALDRLNQALRGRQHPRLGPGTLHASLITGGREESTVPDRCVLTVERRTLPGESVADIERDVAELLASCRAEDPSLAAQSRTTMSREPFETADDSPIVSVLAEVSGAEITGVSYWADSAFISAAGIPTVLFGPSGDGAHAAVEWVSISDTIRCADTLTAAALRFCR</sequence>
<dbReference type="Pfam" id="PF01546">
    <property type="entry name" value="Peptidase_M20"/>
    <property type="match status" value="1"/>
</dbReference>
<organism evidence="6 7">
    <name type="scientific">Kutzneria kofuensis</name>
    <dbReference type="NCBI Taxonomy" id="103725"/>
    <lineage>
        <taxon>Bacteria</taxon>
        <taxon>Bacillati</taxon>
        <taxon>Actinomycetota</taxon>
        <taxon>Actinomycetes</taxon>
        <taxon>Pseudonocardiales</taxon>
        <taxon>Pseudonocardiaceae</taxon>
        <taxon>Kutzneria</taxon>
    </lineage>
</organism>
<comment type="caution">
    <text evidence="6">The sequence shown here is derived from an EMBL/GenBank/DDBJ whole genome shotgun (WGS) entry which is preliminary data.</text>
</comment>
<evidence type="ECO:0000256" key="2">
    <source>
        <dbReference type="ARBA" id="ARBA00022723"/>
    </source>
</evidence>
<dbReference type="InterPro" id="IPR002933">
    <property type="entry name" value="Peptidase_M20"/>
</dbReference>
<dbReference type="SUPFAM" id="SSF53187">
    <property type="entry name" value="Zn-dependent exopeptidases"/>
    <property type="match status" value="1"/>
</dbReference>
<dbReference type="EC" id="3.5.1.16" evidence="6"/>
<dbReference type="AlphaFoldDB" id="A0A7W9NF22"/>
<dbReference type="PROSITE" id="PS00758">
    <property type="entry name" value="ARGE_DAPE_CPG2_1"/>
    <property type="match status" value="1"/>
</dbReference>
<keyword evidence="7" id="KW-1185">Reference proteome</keyword>
<reference evidence="6 7" key="1">
    <citation type="submission" date="2020-08" db="EMBL/GenBank/DDBJ databases">
        <title>Sequencing the genomes of 1000 actinobacteria strains.</title>
        <authorList>
            <person name="Klenk H.-P."/>
        </authorList>
    </citation>
    <scope>NUCLEOTIDE SEQUENCE [LARGE SCALE GENOMIC DNA]</scope>
    <source>
        <strain evidence="6 7">DSM 43851</strain>
    </source>
</reference>
<dbReference type="Proteomes" id="UP000585638">
    <property type="component" value="Unassembled WGS sequence"/>
</dbReference>
<dbReference type="InterPro" id="IPR001261">
    <property type="entry name" value="ArgE/DapE_CS"/>
</dbReference>
<keyword evidence="3 6" id="KW-0378">Hydrolase</keyword>
<evidence type="ECO:0000256" key="4">
    <source>
        <dbReference type="ARBA" id="ARBA00022833"/>
    </source>
</evidence>
<feature type="domain" description="Peptidase M20 dimerisation" evidence="5">
    <location>
        <begin position="164"/>
        <end position="267"/>
    </location>
</feature>
<dbReference type="Gene3D" id="3.40.630.10">
    <property type="entry name" value="Zn peptidases"/>
    <property type="match status" value="1"/>
</dbReference>
<evidence type="ECO:0000313" key="7">
    <source>
        <dbReference type="Proteomes" id="UP000585638"/>
    </source>
</evidence>
<dbReference type="GO" id="GO:0008777">
    <property type="term" value="F:acetylornithine deacetylase activity"/>
    <property type="evidence" value="ECO:0007669"/>
    <property type="project" value="UniProtKB-EC"/>
</dbReference>
<keyword evidence="2" id="KW-0479">Metal-binding</keyword>
<name>A0A7W9NF22_9PSEU</name>
<dbReference type="InterPro" id="IPR036264">
    <property type="entry name" value="Bact_exopeptidase_dim_dom"/>
</dbReference>
<dbReference type="PANTHER" id="PTHR43808:SF25">
    <property type="entry name" value="PEPTIDASE M20 DIMERISATION DOMAIN-CONTAINING PROTEIN"/>
    <property type="match status" value="1"/>
</dbReference>
<accession>A0A7W9NF22</accession>
<protein>
    <submittedName>
        <fullName evidence="6">Acetylornithine deacetylase</fullName>
        <ecNumber evidence="6">3.5.1.16</ecNumber>
    </submittedName>
</protein>
<dbReference type="Gene3D" id="3.30.70.360">
    <property type="match status" value="1"/>
</dbReference>
<evidence type="ECO:0000313" key="6">
    <source>
        <dbReference type="EMBL" id="MBB5890064.1"/>
    </source>
</evidence>
<keyword evidence="4" id="KW-0862">Zinc</keyword>
<dbReference type="SUPFAM" id="SSF55031">
    <property type="entry name" value="Bacterial exopeptidase dimerisation domain"/>
    <property type="match status" value="1"/>
</dbReference>
<dbReference type="GO" id="GO:0046872">
    <property type="term" value="F:metal ion binding"/>
    <property type="evidence" value="ECO:0007669"/>
    <property type="project" value="UniProtKB-KW"/>
</dbReference>
<dbReference type="Pfam" id="PF07687">
    <property type="entry name" value="M20_dimer"/>
    <property type="match status" value="1"/>
</dbReference>
<gene>
    <name evidence="6" type="ORF">BJ998_001260</name>
</gene>
<dbReference type="EMBL" id="JACHIR010000001">
    <property type="protein sequence ID" value="MBB5890064.1"/>
    <property type="molecule type" value="Genomic_DNA"/>
</dbReference>
<dbReference type="InterPro" id="IPR011650">
    <property type="entry name" value="Peptidase_M20_dimer"/>
</dbReference>
<dbReference type="RefSeq" id="WP_221337892.1">
    <property type="nucleotide sequence ID" value="NZ_BAAAWY010000008.1"/>
</dbReference>
<dbReference type="InterPro" id="IPR050072">
    <property type="entry name" value="Peptidase_M20A"/>
</dbReference>